<gene>
    <name evidence="2" type="ORF">N0V93_004127</name>
</gene>
<dbReference type="Proteomes" id="UP001140453">
    <property type="component" value="Unassembled WGS sequence"/>
</dbReference>
<keyword evidence="1" id="KW-0472">Membrane</keyword>
<keyword evidence="1" id="KW-0812">Transmembrane</keyword>
<evidence type="ECO:0000313" key="3">
    <source>
        <dbReference type="Proteomes" id="UP001140453"/>
    </source>
</evidence>
<sequence length="208" mass="22898">MASNTDAAYSYNKLLGSDHDTYVNNEETTPALRSSTTPRSWSFTIITLGWAVALLSCATYATTSWHTAKELDAIHELLQQSLTTSSNPPIHVNGTASPHQPTWDHTIPSNTVINIDGVEIQGYRLGYNASYCGEMTNPAGASALGCVLDRVQGGWIPEICSDSELREVWDAMPEFRWYLDEARTQEVPQERVYRGDPDLMGLCVVIGA</sequence>
<dbReference type="InterPro" id="IPR053008">
    <property type="entry name" value="Phomopsin_biosynth_assoc"/>
</dbReference>
<evidence type="ECO:0000313" key="2">
    <source>
        <dbReference type="EMBL" id="KAJ4394907.1"/>
    </source>
</evidence>
<reference evidence="2" key="1">
    <citation type="submission" date="2022-10" db="EMBL/GenBank/DDBJ databases">
        <title>Tapping the CABI collections for fungal endophytes: first genome assemblies for Collariella, Neodidymelliopsis, Ascochyta clinopodiicola, Didymella pomorum, Didymosphaeria variabile, Neocosmospora piperis and Neocucurbitaria cava.</title>
        <authorList>
            <person name="Hill R."/>
        </authorList>
    </citation>
    <scope>NUCLEOTIDE SEQUENCE</scope>
    <source>
        <strain evidence="2">IMI 355082</strain>
    </source>
</reference>
<keyword evidence="3" id="KW-1185">Reference proteome</keyword>
<comment type="caution">
    <text evidence="2">The sequence shown here is derived from an EMBL/GenBank/DDBJ whole genome shotgun (WGS) entry which is preliminary data.</text>
</comment>
<proteinExistence type="predicted"/>
<dbReference type="PANTHER" id="PTHR35896:SF3">
    <property type="entry name" value="MAJOR FACILITATOR SUPERFAMILY TRANSPORTER"/>
    <property type="match status" value="1"/>
</dbReference>
<dbReference type="AlphaFoldDB" id="A0A9W8YYF5"/>
<protein>
    <submittedName>
        <fullName evidence="2">Uncharacterized protein</fullName>
    </submittedName>
</protein>
<keyword evidence="1" id="KW-1133">Transmembrane helix</keyword>
<organism evidence="2 3">
    <name type="scientific">Gnomoniopsis smithogilvyi</name>
    <dbReference type="NCBI Taxonomy" id="1191159"/>
    <lineage>
        <taxon>Eukaryota</taxon>
        <taxon>Fungi</taxon>
        <taxon>Dikarya</taxon>
        <taxon>Ascomycota</taxon>
        <taxon>Pezizomycotina</taxon>
        <taxon>Sordariomycetes</taxon>
        <taxon>Sordariomycetidae</taxon>
        <taxon>Diaporthales</taxon>
        <taxon>Gnomoniaceae</taxon>
        <taxon>Gnomoniopsis</taxon>
    </lineage>
</organism>
<dbReference type="EMBL" id="JAPEVB010000002">
    <property type="protein sequence ID" value="KAJ4394907.1"/>
    <property type="molecule type" value="Genomic_DNA"/>
</dbReference>
<dbReference type="OrthoDB" id="3501153at2759"/>
<evidence type="ECO:0000256" key="1">
    <source>
        <dbReference type="SAM" id="Phobius"/>
    </source>
</evidence>
<name>A0A9W8YYF5_9PEZI</name>
<feature type="transmembrane region" description="Helical" evidence="1">
    <location>
        <begin position="41"/>
        <end position="61"/>
    </location>
</feature>
<accession>A0A9W8YYF5</accession>
<dbReference type="PANTHER" id="PTHR35896">
    <property type="entry name" value="IG-LIKE DOMAIN-CONTAINING PROTEIN"/>
    <property type="match status" value="1"/>
</dbReference>